<evidence type="ECO:0000313" key="1">
    <source>
        <dbReference type="EMBL" id="HGT46622.1"/>
    </source>
</evidence>
<proteinExistence type="predicted"/>
<comment type="caution">
    <text evidence="1">The sequence shown here is derived from an EMBL/GenBank/DDBJ whole genome shotgun (WGS) entry which is preliminary data.</text>
</comment>
<accession>A0A832DFT7</accession>
<dbReference type="InterPro" id="IPR036188">
    <property type="entry name" value="FAD/NAD-bd_sf"/>
</dbReference>
<protein>
    <submittedName>
        <fullName evidence="1">FAD-dependent oxidoreductase</fullName>
    </submittedName>
</protein>
<sequence>MKKINKLYDYIIYPANYVGCVTAITKSNEGAEVLLLNNYGFPGGELTHSLCCHQFLDDKIISGKTLEIYNQIVDEKHSIFYRYMNQIVINPETVKFVLQKNLEQSKIDLLFHVIPYSITKSKSNNEINISAKEGQLIYSGKKIIDCSENFALMKLMGINRKLTEANFNLFVSKTGSNGFNIDLSKDEEIVHHHSVKKFVQLFDLRFWVSLKIAIEGEELFLENEAQKILNEYEIYLLTKGARVQLIAPQTYRKYKTETLPDFNEDVSHINSLLKEDFTAEQTFIKSALVEKVLKEIKQQNVK</sequence>
<reference evidence="1" key="1">
    <citation type="journal article" date="2020" name="mSystems">
        <title>Genome- and Community-Level Interaction Insights into Carbon Utilization and Element Cycling Functions of Hydrothermarchaeota in Hydrothermal Sediment.</title>
        <authorList>
            <person name="Zhou Z."/>
            <person name="Liu Y."/>
            <person name="Xu W."/>
            <person name="Pan J."/>
            <person name="Luo Z.H."/>
            <person name="Li M."/>
        </authorList>
    </citation>
    <scope>NUCLEOTIDE SEQUENCE [LARGE SCALE GENOMIC DNA]</scope>
    <source>
        <strain evidence="1">SpSt-500</strain>
    </source>
</reference>
<dbReference type="SUPFAM" id="SSF51905">
    <property type="entry name" value="FAD/NAD(P)-binding domain"/>
    <property type="match status" value="1"/>
</dbReference>
<dbReference type="EMBL" id="DSVI01000004">
    <property type="protein sequence ID" value="HGT46622.1"/>
    <property type="molecule type" value="Genomic_DNA"/>
</dbReference>
<gene>
    <name evidence="1" type="ORF">ENS56_01135</name>
</gene>
<organism evidence="1">
    <name type="scientific">Ignavibacterium album</name>
    <dbReference type="NCBI Taxonomy" id="591197"/>
    <lineage>
        <taxon>Bacteria</taxon>
        <taxon>Pseudomonadati</taxon>
        <taxon>Ignavibacteriota</taxon>
        <taxon>Ignavibacteria</taxon>
        <taxon>Ignavibacteriales</taxon>
        <taxon>Ignavibacteriaceae</taxon>
        <taxon>Ignavibacterium</taxon>
    </lineage>
</organism>
<dbReference type="AlphaFoldDB" id="A0A832DFT7"/>
<dbReference type="Pfam" id="PF12831">
    <property type="entry name" value="FAD_oxidored"/>
    <property type="match status" value="1"/>
</dbReference>
<name>A0A832DFT7_9BACT</name>